<proteinExistence type="predicted"/>
<accession>A0ACD3Q8Z9</accession>
<comment type="caution">
    <text evidence="1">The sequence shown here is derived from an EMBL/GenBank/DDBJ whole genome shotgun (WGS) entry which is preliminary data.</text>
</comment>
<sequence length="459" mass="49481">MFTQRQTYLEKALLSAVAVVLLLTTAGQCAMLTDDLQTTTTPALSNSTLTTQIDNSSMEGPRVLRSHRSCSSEHANYCHNGGECMFPQDSVEPSCICTPAYNGPRCMYIIGHSQSAPELEKMIALIFGVLMFILVLAIIIYVLAYKNGKRLQSRPAHTCAPTEQKPGGSEMNLNSKPSALLSLLGVMLLWPYVLTKSVSSSDSLSAAPATLVFEKMNGETQKTVSPCDATHNISVSGLIRVVCSALGTQGSEATFSGELVGVTGGPASGEGLQTLFGDDDELEIDEEVSGGDNQNFSHGLHPNGKDERRKKKGKGKKRKHKSKSTTAFNPEHTLFTNGYTSTLSTTEDPCTSTHLGYCIHGYCKYIEGLQEPVCICMKGYDGERCGIQTLGVRVDQSSNTELVQTVLVIIAVVLSVISCTAILLMTCAHYRSHKNFLASYLGTGTEQEKLQKPIGDVVV</sequence>
<keyword evidence="2" id="KW-1185">Reference proteome</keyword>
<protein>
    <submittedName>
        <fullName evidence="1">Uncharacterized protein</fullName>
    </submittedName>
</protein>
<evidence type="ECO:0000313" key="2">
    <source>
        <dbReference type="Proteomes" id="UP000793456"/>
    </source>
</evidence>
<evidence type="ECO:0000313" key="1">
    <source>
        <dbReference type="EMBL" id="TMS03414.1"/>
    </source>
</evidence>
<dbReference type="EMBL" id="CM011695">
    <property type="protein sequence ID" value="TMS03414.1"/>
    <property type="molecule type" value="Genomic_DNA"/>
</dbReference>
<reference evidence="1" key="1">
    <citation type="submission" date="2018-11" db="EMBL/GenBank/DDBJ databases">
        <title>The sequence and de novo assembly of Larimichthys crocea genome using PacBio and Hi-C technologies.</title>
        <authorList>
            <person name="Xu P."/>
            <person name="Chen B."/>
            <person name="Zhou Z."/>
            <person name="Ke Q."/>
            <person name="Wu Y."/>
            <person name="Bai H."/>
            <person name="Pu F."/>
        </authorList>
    </citation>
    <scope>NUCLEOTIDE SEQUENCE</scope>
    <source>
        <tissue evidence="1">Muscle</tissue>
    </source>
</reference>
<name>A0ACD3Q8Z9_LARCR</name>
<dbReference type="Proteomes" id="UP000793456">
    <property type="component" value="Chromosome XXII"/>
</dbReference>
<organism evidence="1 2">
    <name type="scientific">Larimichthys crocea</name>
    <name type="common">Large yellow croaker</name>
    <name type="synonym">Pseudosciaena crocea</name>
    <dbReference type="NCBI Taxonomy" id="215358"/>
    <lineage>
        <taxon>Eukaryota</taxon>
        <taxon>Metazoa</taxon>
        <taxon>Chordata</taxon>
        <taxon>Craniata</taxon>
        <taxon>Vertebrata</taxon>
        <taxon>Euteleostomi</taxon>
        <taxon>Actinopterygii</taxon>
        <taxon>Neopterygii</taxon>
        <taxon>Teleostei</taxon>
        <taxon>Neoteleostei</taxon>
        <taxon>Acanthomorphata</taxon>
        <taxon>Eupercaria</taxon>
        <taxon>Sciaenidae</taxon>
        <taxon>Larimichthys</taxon>
    </lineage>
</organism>
<gene>
    <name evidence="1" type="ORF">E3U43_000303</name>
</gene>